<evidence type="ECO:0000313" key="3">
    <source>
        <dbReference type="EMBL" id="TXN28821.1"/>
    </source>
</evidence>
<feature type="transmembrane region" description="Helical" evidence="1">
    <location>
        <begin position="191"/>
        <end position="210"/>
    </location>
</feature>
<proteinExistence type="predicted"/>
<keyword evidence="1" id="KW-1133">Transmembrane helix</keyword>
<comment type="caution">
    <text evidence="3">The sequence shown here is derived from an EMBL/GenBank/DDBJ whole genome shotgun (WGS) entry which is preliminary data.</text>
</comment>
<feature type="transmembrane region" description="Helical" evidence="1">
    <location>
        <begin position="149"/>
        <end position="171"/>
    </location>
</feature>
<name>A0A5C8ULY7_9MICO</name>
<feature type="transmembrane region" description="Helical" evidence="1">
    <location>
        <begin position="421"/>
        <end position="440"/>
    </location>
</feature>
<evidence type="ECO:0000256" key="1">
    <source>
        <dbReference type="SAM" id="Phobius"/>
    </source>
</evidence>
<feature type="transmembrane region" description="Helical" evidence="1">
    <location>
        <begin position="267"/>
        <end position="285"/>
    </location>
</feature>
<feature type="transmembrane region" description="Helical" evidence="1">
    <location>
        <begin position="111"/>
        <end position="128"/>
    </location>
</feature>
<gene>
    <name evidence="3" type="ORF">FVP33_16375</name>
</gene>
<dbReference type="Proteomes" id="UP000321379">
    <property type="component" value="Unassembled WGS sequence"/>
</dbReference>
<accession>A0A5C8ULY7</accession>
<dbReference type="EMBL" id="VRMG01000011">
    <property type="protein sequence ID" value="TXN28821.1"/>
    <property type="molecule type" value="Genomic_DNA"/>
</dbReference>
<evidence type="ECO:0000259" key="2">
    <source>
        <dbReference type="Pfam" id="PF18920"/>
    </source>
</evidence>
<feature type="transmembrane region" description="Helical" evidence="1">
    <location>
        <begin position="44"/>
        <end position="66"/>
    </location>
</feature>
<reference evidence="3 4" key="1">
    <citation type="submission" date="2019-08" db="EMBL/GenBank/DDBJ databases">
        <title>Bacterial whole genome sequence for Glaciihabitans sp. CHu50b-6-2.</title>
        <authorList>
            <person name="Jin L."/>
        </authorList>
    </citation>
    <scope>NUCLEOTIDE SEQUENCE [LARGE SCALE GENOMIC DNA]</scope>
    <source>
        <strain evidence="3 4">CHu50b-6-2</strain>
    </source>
</reference>
<feature type="domain" description="DUF5671" evidence="2">
    <location>
        <begin position="3"/>
        <end position="112"/>
    </location>
</feature>
<keyword evidence="1" id="KW-0812">Transmembrane</keyword>
<organism evidence="3 4">
    <name type="scientific">Lacisediminihabitans profunda</name>
    <dbReference type="NCBI Taxonomy" id="2594790"/>
    <lineage>
        <taxon>Bacteria</taxon>
        <taxon>Bacillati</taxon>
        <taxon>Actinomycetota</taxon>
        <taxon>Actinomycetes</taxon>
        <taxon>Micrococcales</taxon>
        <taxon>Microbacteriaceae</taxon>
        <taxon>Lacisediminihabitans</taxon>
    </lineage>
</organism>
<feature type="transmembrane region" description="Helical" evidence="1">
    <location>
        <begin position="377"/>
        <end position="401"/>
    </location>
</feature>
<keyword evidence="4" id="KW-1185">Reference proteome</keyword>
<dbReference type="Pfam" id="PF18920">
    <property type="entry name" value="DUF5671"/>
    <property type="match status" value="3"/>
</dbReference>
<dbReference type="AlphaFoldDB" id="A0A5C8ULY7"/>
<evidence type="ECO:0000313" key="4">
    <source>
        <dbReference type="Proteomes" id="UP000321379"/>
    </source>
</evidence>
<sequence length="527" mass="54972">MRRVIVFVLLFAMVAITASGVSGLLGRLFDAANYRLASNDVAGLALSLAFSLVAGPLAAVLWWLLWRRMAVAAERSSLSWGLYLAGMSTVALITFTAALLQTLSALVRGSWQPYGLGTAIAWGAVWVWHRWMSARATKSPTRLEGVAPVLGAFYGLAIGVGGAVTALGGLLDAVVGGFDSSVEVGNPWWRPALQALVWATGGAVVWWWHWMRDDARSRRTGLGPVVLVIVNGFGAVVLTLGGVATALFLLLRVAFDRTEPVAAILDRFGTAIAAASVGALVWAYYRGRVAAASEPTRTASRLVTSGVTLAAAASGFGVIVNSILAAIGTPLTESGARSLLLGGISALVVGAPVWWFVWRPASRVSAAESGSTGRRIYLVAVFGASAVAALITLLVIGFRIFEFTLDSLTGQSLLDRVRAPLGLLLATGLAAGYHFTVWRLDRAAAPAAPRAARTIGRVILVGGQDAEPLRQVIEDATGAAVTLWVRAAPFPAPTAEQVIAALAGVSGSRVLLVAGPDGRLEVIPLLG</sequence>
<keyword evidence="1" id="KW-0472">Membrane</keyword>
<feature type="domain" description="DUF5671" evidence="2">
    <location>
        <begin position="150"/>
        <end position="268"/>
    </location>
</feature>
<feature type="transmembrane region" description="Helical" evidence="1">
    <location>
        <begin position="78"/>
        <end position="99"/>
    </location>
</feature>
<protein>
    <recommendedName>
        <fullName evidence="2">DUF5671 domain-containing protein</fullName>
    </recommendedName>
</protein>
<feature type="transmembrane region" description="Helical" evidence="1">
    <location>
        <begin position="339"/>
        <end position="357"/>
    </location>
</feature>
<feature type="transmembrane region" description="Helical" evidence="1">
    <location>
        <begin position="222"/>
        <end position="255"/>
    </location>
</feature>
<feature type="transmembrane region" description="Helical" evidence="1">
    <location>
        <begin position="306"/>
        <end position="327"/>
    </location>
</feature>
<dbReference type="InterPro" id="IPR043728">
    <property type="entry name" value="DUF5671"/>
</dbReference>
<feature type="domain" description="DUF5671" evidence="2">
    <location>
        <begin position="303"/>
        <end position="428"/>
    </location>
</feature>